<dbReference type="Pfam" id="PF00534">
    <property type="entry name" value="Glycos_transf_1"/>
    <property type="match status" value="1"/>
</dbReference>
<proteinExistence type="predicted"/>
<dbReference type="AlphaFoldDB" id="A0A1F5NRS6"/>
<dbReference type="Gene3D" id="3.40.50.2000">
    <property type="entry name" value="Glycogen Phosphorylase B"/>
    <property type="match status" value="2"/>
</dbReference>
<dbReference type="Proteomes" id="UP000177912">
    <property type="component" value="Unassembled WGS sequence"/>
</dbReference>
<evidence type="ECO:0000313" key="4">
    <source>
        <dbReference type="Proteomes" id="UP000177912"/>
    </source>
</evidence>
<evidence type="ECO:0000259" key="2">
    <source>
        <dbReference type="Pfam" id="PF13439"/>
    </source>
</evidence>
<evidence type="ECO:0000313" key="3">
    <source>
        <dbReference type="EMBL" id="OGE80357.1"/>
    </source>
</evidence>
<dbReference type="Pfam" id="PF13439">
    <property type="entry name" value="Glyco_transf_4"/>
    <property type="match status" value="1"/>
</dbReference>
<dbReference type="InterPro" id="IPR050194">
    <property type="entry name" value="Glycosyltransferase_grp1"/>
</dbReference>
<name>A0A1F5NRS6_9BACT</name>
<dbReference type="PANTHER" id="PTHR45947:SF3">
    <property type="entry name" value="SULFOQUINOVOSYL TRANSFERASE SQD2"/>
    <property type="match status" value="1"/>
</dbReference>
<evidence type="ECO:0008006" key="5">
    <source>
        <dbReference type="Google" id="ProtNLM"/>
    </source>
</evidence>
<reference evidence="3 4" key="1">
    <citation type="journal article" date="2016" name="Nat. Commun.">
        <title>Thousands of microbial genomes shed light on interconnected biogeochemical processes in an aquifer system.</title>
        <authorList>
            <person name="Anantharaman K."/>
            <person name="Brown C.T."/>
            <person name="Hug L.A."/>
            <person name="Sharon I."/>
            <person name="Castelle C.J."/>
            <person name="Probst A.J."/>
            <person name="Thomas B.C."/>
            <person name="Singh A."/>
            <person name="Wilkins M.J."/>
            <person name="Karaoz U."/>
            <person name="Brodie E.L."/>
            <person name="Williams K.H."/>
            <person name="Hubbard S.S."/>
            <person name="Banfield J.F."/>
        </authorList>
    </citation>
    <scope>NUCLEOTIDE SEQUENCE [LARGE SCALE GENOMIC DNA]</scope>
</reference>
<dbReference type="SUPFAM" id="SSF53756">
    <property type="entry name" value="UDP-Glycosyltransferase/glycogen phosphorylase"/>
    <property type="match status" value="1"/>
</dbReference>
<sequence length="376" mass="41757">MKVLMISTDKSLVGGKALGDVIERHKKYGEYIEALDIIVLSKKGYREKQISEKVRAIPTCSFGKIGYFFDALRLAKQLFSKTQYDLIVTQDPNFIGLIGAMLKKNFHSKLLVHFHGDFRLNILSRYTVTIADGVRVMSQGQKQKLLKAGIAESKIRVISTPVDIGRFANFETNANAEQKNLLMALQKKSQGKKIILSVGRPDSIKDFETLYEAIRIASKREASLQIGFWRLGSSDLPEDLSEIGEAFGRVNTEDIPAYYLASDVVVSSSLSESFGKVLIEANACGKPVVATATTGAKEIVKDGVNGFLAPVGDADKLAEKILLALKDQDKAREMGERGRSMAKERYSNNTEKIIQFWQDIINAKNSKLPRKPLKSF</sequence>
<dbReference type="STRING" id="1817822.A2826_02785"/>
<protein>
    <recommendedName>
        <fullName evidence="5">Glycosyl transferase family 1 domain-containing protein</fullName>
    </recommendedName>
</protein>
<dbReference type="InterPro" id="IPR001296">
    <property type="entry name" value="Glyco_trans_1"/>
</dbReference>
<feature type="domain" description="Glycosyltransferase subfamily 4-like N-terminal" evidence="2">
    <location>
        <begin position="46"/>
        <end position="165"/>
    </location>
</feature>
<dbReference type="CDD" id="cd03801">
    <property type="entry name" value="GT4_PimA-like"/>
    <property type="match status" value="1"/>
</dbReference>
<comment type="caution">
    <text evidence="3">The sequence shown here is derived from an EMBL/GenBank/DDBJ whole genome shotgun (WGS) entry which is preliminary data.</text>
</comment>
<dbReference type="PANTHER" id="PTHR45947">
    <property type="entry name" value="SULFOQUINOVOSYL TRANSFERASE SQD2"/>
    <property type="match status" value="1"/>
</dbReference>
<gene>
    <name evidence="3" type="ORF">A2826_02785</name>
</gene>
<accession>A0A1F5NRS6</accession>
<dbReference type="GO" id="GO:0016757">
    <property type="term" value="F:glycosyltransferase activity"/>
    <property type="evidence" value="ECO:0007669"/>
    <property type="project" value="InterPro"/>
</dbReference>
<feature type="domain" description="Glycosyl transferase family 1" evidence="1">
    <location>
        <begin position="187"/>
        <end position="340"/>
    </location>
</feature>
<dbReference type="InterPro" id="IPR028098">
    <property type="entry name" value="Glyco_trans_4-like_N"/>
</dbReference>
<evidence type="ECO:0000259" key="1">
    <source>
        <dbReference type="Pfam" id="PF00534"/>
    </source>
</evidence>
<dbReference type="EMBL" id="MFEI01000034">
    <property type="protein sequence ID" value="OGE80357.1"/>
    <property type="molecule type" value="Genomic_DNA"/>
</dbReference>
<organism evidence="3 4">
    <name type="scientific">Candidatus Doudnabacteria bacterium RIFCSPHIGHO2_01_FULL_43_23</name>
    <dbReference type="NCBI Taxonomy" id="1817822"/>
    <lineage>
        <taxon>Bacteria</taxon>
        <taxon>Candidatus Doudnaibacteriota</taxon>
    </lineage>
</organism>